<keyword evidence="2" id="KW-1185">Reference proteome</keyword>
<comment type="caution">
    <text evidence="1">The sequence shown here is derived from an EMBL/GenBank/DDBJ whole genome shotgun (WGS) entry which is preliminary data.</text>
</comment>
<organism evidence="1 2">
    <name type="scientific">Eumeta variegata</name>
    <name type="common">Bagworm moth</name>
    <name type="synonym">Eumeta japonica</name>
    <dbReference type="NCBI Taxonomy" id="151549"/>
    <lineage>
        <taxon>Eukaryota</taxon>
        <taxon>Metazoa</taxon>
        <taxon>Ecdysozoa</taxon>
        <taxon>Arthropoda</taxon>
        <taxon>Hexapoda</taxon>
        <taxon>Insecta</taxon>
        <taxon>Pterygota</taxon>
        <taxon>Neoptera</taxon>
        <taxon>Endopterygota</taxon>
        <taxon>Lepidoptera</taxon>
        <taxon>Glossata</taxon>
        <taxon>Ditrysia</taxon>
        <taxon>Tineoidea</taxon>
        <taxon>Psychidae</taxon>
        <taxon>Oiketicinae</taxon>
        <taxon>Eumeta</taxon>
    </lineage>
</organism>
<accession>A0A4C1Z166</accession>
<protein>
    <submittedName>
        <fullName evidence="1">Uncharacterized protein</fullName>
    </submittedName>
</protein>
<proteinExistence type="predicted"/>
<name>A0A4C1Z166_EUMVA</name>
<dbReference type="AlphaFoldDB" id="A0A4C1Z166"/>
<sequence>MEYWKLTIYKKQCLVYTSSSEIGIKALFGASNRIGAVAERNNWAIFHNVSLRLGVWGSVTFTSLMRQQRSSETSALSGPVFFRSRMTFRNLKMIGSVRFSANAFR</sequence>
<reference evidence="1 2" key="1">
    <citation type="journal article" date="2019" name="Commun. Biol.">
        <title>The bagworm genome reveals a unique fibroin gene that provides high tensile strength.</title>
        <authorList>
            <person name="Kono N."/>
            <person name="Nakamura H."/>
            <person name="Ohtoshi R."/>
            <person name="Tomita M."/>
            <person name="Numata K."/>
            <person name="Arakawa K."/>
        </authorList>
    </citation>
    <scope>NUCLEOTIDE SEQUENCE [LARGE SCALE GENOMIC DNA]</scope>
</reference>
<evidence type="ECO:0000313" key="1">
    <source>
        <dbReference type="EMBL" id="GBP80589.1"/>
    </source>
</evidence>
<dbReference type="Proteomes" id="UP000299102">
    <property type="component" value="Unassembled WGS sequence"/>
</dbReference>
<dbReference type="EMBL" id="BGZK01001469">
    <property type="protein sequence ID" value="GBP80589.1"/>
    <property type="molecule type" value="Genomic_DNA"/>
</dbReference>
<gene>
    <name evidence="1" type="ORF">EVAR_66140_1</name>
</gene>
<evidence type="ECO:0000313" key="2">
    <source>
        <dbReference type="Proteomes" id="UP000299102"/>
    </source>
</evidence>